<dbReference type="OrthoDB" id="852332at2759"/>
<sequence>MANNRMRAGNIVREEDRQQNHLERNPHNTPNERACLPNPNLRVVISRPVPPATLPRLWIPSRLPPGFHEESRSPQVPTNTPRISTSSSTNSSYSTMSTREALTNVMDSNCPTFDGSGSMNGAHRWMRRVVDTFRDLGLSDDLRIQIAPELLMGAARVWWEVDPKYIPLTFFLQKRNKYLSEVVSLSSLMVWDLNFLSPQNFCKG</sequence>
<keyword evidence="3" id="KW-1185">Reference proteome</keyword>
<feature type="compositionally biased region" description="Low complexity" evidence="1">
    <location>
        <begin position="84"/>
        <end position="95"/>
    </location>
</feature>
<evidence type="ECO:0000256" key="1">
    <source>
        <dbReference type="SAM" id="MobiDB-lite"/>
    </source>
</evidence>
<reference evidence="2 3" key="1">
    <citation type="submission" date="2018-04" db="EMBL/GenBank/DDBJ databases">
        <authorList>
            <person name="Vogel A."/>
        </authorList>
    </citation>
    <scope>NUCLEOTIDE SEQUENCE [LARGE SCALE GENOMIC DNA]</scope>
</reference>
<name>A0A484LQA6_9ASTE</name>
<proteinExistence type="predicted"/>
<dbReference type="Proteomes" id="UP000595140">
    <property type="component" value="Unassembled WGS sequence"/>
</dbReference>
<evidence type="ECO:0000313" key="2">
    <source>
        <dbReference type="EMBL" id="VFQ78643.1"/>
    </source>
</evidence>
<dbReference type="EMBL" id="OOIL02001822">
    <property type="protein sequence ID" value="VFQ78643.1"/>
    <property type="molecule type" value="Genomic_DNA"/>
</dbReference>
<gene>
    <name evidence="2" type="ORF">CCAM_LOCUS20419</name>
</gene>
<organism evidence="2 3">
    <name type="scientific">Cuscuta campestris</name>
    <dbReference type="NCBI Taxonomy" id="132261"/>
    <lineage>
        <taxon>Eukaryota</taxon>
        <taxon>Viridiplantae</taxon>
        <taxon>Streptophyta</taxon>
        <taxon>Embryophyta</taxon>
        <taxon>Tracheophyta</taxon>
        <taxon>Spermatophyta</taxon>
        <taxon>Magnoliopsida</taxon>
        <taxon>eudicotyledons</taxon>
        <taxon>Gunneridae</taxon>
        <taxon>Pentapetalae</taxon>
        <taxon>asterids</taxon>
        <taxon>lamiids</taxon>
        <taxon>Solanales</taxon>
        <taxon>Convolvulaceae</taxon>
        <taxon>Cuscuteae</taxon>
        <taxon>Cuscuta</taxon>
        <taxon>Cuscuta subgen. Grammica</taxon>
        <taxon>Cuscuta sect. Cleistogrammica</taxon>
    </lineage>
</organism>
<dbReference type="AlphaFoldDB" id="A0A484LQA6"/>
<evidence type="ECO:0000313" key="3">
    <source>
        <dbReference type="Proteomes" id="UP000595140"/>
    </source>
</evidence>
<protein>
    <submittedName>
        <fullName evidence="2">Uncharacterized protein</fullName>
    </submittedName>
</protein>
<feature type="compositionally biased region" description="Basic and acidic residues" evidence="1">
    <location>
        <begin position="12"/>
        <end position="26"/>
    </location>
</feature>
<feature type="region of interest" description="Disordered" evidence="1">
    <location>
        <begin position="65"/>
        <end position="95"/>
    </location>
</feature>
<feature type="compositionally biased region" description="Polar residues" evidence="1">
    <location>
        <begin position="73"/>
        <end position="83"/>
    </location>
</feature>
<feature type="region of interest" description="Disordered" evidence="1">
    <location>
        <begin position="1"/>
        <end position="36"/>
    </location>
</feature>
<accession>A0A484LQA6</accession>